<dbReference type="EMBL" id="AP018165">
    <property type="protein sequence ID" value="BAX98881.1"/>
    <property type="molecule type" value="Genomic_DNA"/>
</dbReference>
<dbReference type="RefSeq" id="WP_096503150.1">
    <property type="nucleotide sequence ID" value="NZ_AP018165.1"/>
</dbReference>
<keyword evidence="2" id="KW-1185">Reference proteome</keyword>
<evidence type="ECO:0008006" key="3">
    <source>
        <dbReference type="Google" id="ProtNLM"/>
    </source>
</evidence>
<accession>A0A1Z4F0Z3</accession>
<dbReference type="SUPFAM" id="SSF53098">
    <property type="entry name" value="Ribonuclease H-like"/>
    <property type="match status" value="1"/>
</dbReference>
<dbReference type="GO" id="GO:0003676">
    <property type="term" value="F:nucleic acid binding"/>
    <property type="evidence" value="ECO:0007669"/>
    <property type="project" value="InterPro"/>
</dbReference>
<dbReference type="InterPro" id="IPR036397">
    <property type="entry name" value="RNaseH_sf"/>
</dbReference>
<dbReference type="Proteomes" id="UP000217954">
    <property type="component" value="Chromosome"/>
</dbReference>
<evidence type="ECO:0000313" key="2">
    <source>
        <dbReference type="Proteomes" id="UP000217954"/>
    </source>
</evidence>
<dbReference type="InterPro" id="IPR012337">
    <property type="entry name" value="RNaseH-like_sf"/>
</dbReference>
<name>A0A1Z4F0Z3_9MYCO</name>
<protein>
    <recommendedName>
        <fullName evidence="3">RuvC-like resolvase</fullName>
    </recommendedName>
</protein>
<dbReference type="OrthoDB" id="3359450at2"/>
<dbReference type="Gene3D" id="3.30.420.10">
    <property type="entry name" value="Ribonuclease H-like superfamily/Ribonuclease H"/>
    <property type="match status" value="1"/>
</dbReference>
<gene>
    <name evidence="1" type="ORF">MSTE_03581</name>
</gene>
<sequence>MSALERVDVVLGLDLSLTRAGIAFIDNADLGWPYARPSLITDVGHAGHDGAPWWKRSRRLLAQARDVATIITDAEQHRRIVHAAIEGHPYGVNMPSAYDRIGLWWAVFGVLDAKGIPVTVVNPQTRAKFITGRSPNGMKPGEHKKLVLSEQRAAWGLDSTRLRNHDQADALGLAHMAALHLGWPLPVEQRRRYVENVALVDWEPQRAAA</sequence>
<reference evidence="2" key="1">
    <citation type="journal article" date="2017" name="Genome Announc.">
        <title>Complete Genome Sequence of Mycobacterium stephanolepidis.</title>
        <authorList>
            <person name="Fukano H."/>
            <person name="Yoshida M."/>
            <person name="Katayama Y."/>
            <person name="Omatsu T."/>
            <person name="Mizutani T."/>
            <person name="Kurata O."/>
            <person name="Wada S."/>
            <person name="Hoshino Y."/>
        </authorList>
    </citation>
    <scope>NUCLEOTIDE SEQUENCE [LARGE SCALE GENOMIC DNA]</scope>
    <source>
        <strain evidence="2">NJB0901</strain>
    </source>
</reference>
<dbReference type="AlphaFoldDB" id="A0A1Z4F0Z3"/>
<reference evidence="1 2" key="2">
    <citation type="journal article" date="2017" name="Int. J. Syst. Evol. Microbiol.">
        <title>Mycobacterium stephanolepidis sp. nov., a rapidly growing species related to Mycobacterium chelonae, isolated from marine teleost fish, Stephanolepis cirrhifer.</title>
        <authorList>
            <person name="Fukano H."/>
            <person name="Wada S."/>
            <person name="Kurata O."/>
            <person name="Katayama K."/>
            <person name="Fujiwara N."/>
            <person name="Hoshino Y."/>
        </authorList>
    </citation>
    <scope>NUCLEOTIDE SEQUENCE [LARGE SCALE GENOMIC DNA]</scope>
    <source>
        <strain evidence="1 2">NJB0901</strain>
    </source>
</reference>
<proteinExistence type="predicted"/>
<dbReference type="KEGG" id="mste:MSTE_03581"/>
<evidence type="ECO:0000313" key="1">
    <source>
        <dbReference type="EMBL" id="BAX98881.1"/>
    </source>
</evidence>
<organism evidence="1 2">
    <name type="scientific">[Mycobacterium] stephanolepidis</name>
    <dbReference type="NCBI Taxonomy" id="1520670"/>
    <lineage>
        <taxon>Bacteria</taxon>
        <taxon>Bacillati</taxon>
        <taxon>Actinomycetota</taxon>
        <taxon>Actinomycetes</taxon>
        <taxon>Mycobacteriales</taxon>
        <taxon>Mycobacteriaceae</taxon>
        <taxon>Mycobacteroides</taxon>
    </lineage>
</organism>